<feature type="compositionally biased region" description="Basic residues" evidence="1">
    <location>
        <begin position="398"/>
        <end position="410"/>
    </location>
</feature>
<organism evidence="3 4">
    <name type="scientific">Mycolicibacterium confluentis</name>
    <dbReference type="NCBI Taxonomy" id="28047"/>
    <lineage>
        <taxon>Bacteria</taxon>
        <taxon>Bacillati</taxon>
        <taxon>Actinomycetota</taxon>
        <taxon>Actinomycetes</taxon>
        <taxon>Mycobacteriales</taxon>
        <taxon>Mycobacteriaceae</taxon>
        <taxon>Mycolicibacterium</taxon>
    </lineage>
</organism>
<evidence type="ECO:0000313" key="4">
    <source>
        <dbReference type="Proteomes" id="UP000466931"/>
    </source>
</evidence>
<reference evidence="3" key="1">
    <citation type="journal article" date="2019" name="Emerg. Microbes Infect.">
        <title>Comprehensive subspecies identification of 175 nontuberculous mycobacteria species based on 7547 genomic profiles.</title>
        <authorList>
            <person name="Matsumoto Y."/>
            <person name="Kinjo T."/>
            <person name="Motooka D."/>
            <person name="Nabeya D."/>
            <person name="Jung N."/>
            <person name="Uechi K."/>
            <person name="Horii T."/>
            <person name="Iida T."/>
            <person name="Fujita J."/>
            <person name="Nakamura S."/>
        </authorList>
    </citation>
    <scope>NUCLEOTIDE SEQUENCE [LARGE SCALE GENOMIC DNA]</scope>
    <source>
        <strain evidence="3">JCM 13671</strain>
    </source>
</reference>
<feature type="domain" description="DUF4185" evidence="2">
    <location>
        <begin position="53"/>
        <end position="363"/>
    </location>
</feature>
<sequence>MRGLTVTEPVPGQHGFALAEVVPPAPDALQVVHPIDPGPAVGRSRKIKNVTGPGLTDRFGMAATDLGVMTRTPSGRIIAVFGDTFRQPSVGSDDWRAPVALFSDTKNLDDGIVWSEAAGGDPNYARQLWPYNHNGPAGVSTVLPSDVITVGDVMYLHASAHFPFGNVGFTEIWKSIDDGHSWFRVGPRWDAHLHNGLAQLWTWDLGDDGWVYVMSTGFRLQRDRPLILRRVRPERIADPSAYEGWGFRAGEWAWRNEPTPVLEGGFGELCLRRIQNQWVLVVFDNFGYDLDVRVFPDMTSNLYTVPTGTPIRGTTWGQEGDDRVAQLYGPSIVPGSRLDGGFHILLSQWNTATGWPYRAMQFKIPVPSAAAPGGVGRTPSAQEAGEPLDSGNGQGAGRRTRRGAGRTPVR</sequence>
<dbReference type="Proteomes" id="UP000466931">
    <property type="component" value="Chromosome"/>
</dbReference>
<reference evidence="3" key="2">
    <citation type="submission" date="2020-02" db="EMBL/GenBank/DDBJ databases">
        <authorList>
            <person name="Matsumoto Y."/>
            <person name="Motooka D."/>
            <person name="Nakamura S."/>
        </authorList>
    </citation>
    <scope>NUCLEOTIDE SEQUENCE</scope>
    <source>
        <strain evidence="3">JCM 13671</strain>
    </source>
</reference>
<dbReference type="RefSeq" id="WP_197746715.1">
    <property type="nucleotide sequence ID" value="NZ_AP022612.1"/>
</dbReference>
<evidence type="ECO:0000256" key="1">
    <source>
        <dbReference type="SAM" id="MobiDB-lite"/>
    </source>
</evidence>
<dbReference type="EMBL" id="AP022612">
    <property type="protein sequence ID" value="BBZ36773.1"/>
    <property type="molecule type" value="Genomic_DNA"/>
</dbReference>
<evidence type="ECO:0000313" key="3">
    <source>
        <dbReference type="EMBL" id="BBZ36773.1"/>
    </source>
</evidence>
<name>A0A7I7Y6Q1_9MYCO</name>
<keyword evidence="4" id="KW-1185">Reference proteome</keyword>
<evidence type="ECO:0000259" key="2">
    <source>
        <dbReference type="Pfam" id="PF13810"/>
    </source>
</evidence>
<accession>A0A7I7Y6Q1</accession>
<protein>
    <recommendedName>
        <fullName evidence="2">DUF4185 domain-containing protein</fullName>
    </recommendedName>
</protein>
<proteinExistence type="predicted"/>
<dbReference type="AlphaFoldDB" id="A0A7I7Y6Q1"/>
<feature type="region of interest" description="Disordered" evidence="1">
    <location>
        <begin position="370"/>
        <end position="410"/>
    </location>
</feature>
<dbReference type="Pfam" id="PF13810">
    <property type="entry name" value="DUF4185"/>
    <property type="match status" value="1"/>
</dbReference>
<gene>
    <name evidence="3" type="ORF">MCNF_53780</name>
</gene>
<dbReference type="InterPro" id="IPR025442">
    <property type="entry name" value="DUF4185"/>
</dbReference>